<name>A0ABU0YMZ2_9PROT</name>
<dbReference type="SUPFAM" id="SSF51430">
    <property type="entry name" value="NAD(P)-linked oxidoreductase"/>
    <property type="match status" value="1"/>
</dbReference>
<evidence type="ECO:0000313" key="3">
    <source>
        <dbReference type="Proteomes" id="UP001230156"/>
    </source>
</evidence>
<dbReference type="InterPro" id="IPR023210">
    <property type="entry name" value="NADP_OxRdtase_dom"/>
</dbReference>
<feature type="domain" description="NADP-dependent oxidoreductase" evidence="1">
    <location>
        <begin position="16"/>
        <end position="319"/>
    </location>
</feature>
<protein>
    <submittedName>
        <fullName evidence="2">Aldo/keto reductase</fullName>
    </submittedName>
</protein>
<dbReference type="InterPro" id="IPR050523">
    <property type="entry name" value="AKR_Detox_Biosynth"/>
</dbReference>
<dbReference type="EMBL" id="JAUYVI010000004">
    <property type="protein sequence ID" value="MDQ7249067.1"/>
    <property type="molecule type" value="Genomic_DNA"/>
</dbReference>
<evidence type="ECO:0000313" key="2">
    <source>
        <dbReference type="EMBL" id="MDQ7249067.1"/>
    </source>
</evidence>
<reference evidence="3" key="1">
    <citation type="submission" date="2023-08" db="EMBL/GenBank/DDBJ databases">
        <title>Rhodospirillaceae gen. nov., a novel taxon isolated from the Yangtze River Yuezi River estuary sludge.</title>
        <authorList>
            <person name="Ruan L."/>
        </authorList>
    </citation>
    <scope>NUCLEOTIDE SEQUENCE [LARGE SCALE GENOMIC DNA]</scope>
    <source>
        <strain evidence="3">R-7</strain>
    </source>
</reference>
<sequence>MEFRRLGASGLRVPALSFGTATFGGKGDFFKAWGSTEAKEATRLIDVCLDHGVSMFDTADVYSAGTSEEVLGAAIKGKREKLLISTKATFPMGDGPNDFGSSRQHLLETVHGSLKRLGTDRIDLLQLHGQDYNTPVEETLSTLDQLVREGKVRYIGGSNFSGWHLMKALACADKHGFPRHVAHQVYYSLLNRDYEWELMPLGIDQGVGAVVWSPLGWGKLTGKIRRGQPAAPGTRAANIPGTGPHYDEERLYKIVDAVDLVAKETGKTFTQVALNWLLQKPTVSTVIIGARDEAQLITNIGAIGWSLTPEQVKALDAASEAPAAYPVWHQHDFPMLNEKRVWGRD</sequence>
<dbReference type="Pfam" id="PF00248">
    <property type="entry name" value="Aldo_ket_red"/>
    <property type="match status" value="1"/>
</dbReference>
<comment type="caution">
    <text evidence="2">The sequence shown here is derived from an EMBL/GenBank/DDBJ whole genome shotgun (WGS) entry which is preliminary data.</text>
</comment>
<dbReference type="PANTHER" id="PTHR43364">
    <property type="entry name" value="NADH-SPECIFIC METHYLGLYOXAL REDUCTASE-RELATED"/>
    <property type="match status" value="1"/>
</dbReference>
<proteinExistence type="predicted"/>
<dbReference type="Gene3D" id="3.20.20.100">
    <property type="entry name" value="NADP-dependent oxidoreductase domain"/>
    <property type="match status" value="1"/>
</dbReference>
<gene>
    <name evidence="2" type="ORF">Q8A70_15375</name>
</gene>
<keyword evidence="3" id="KW-1185">Reference proteome</keyword>
<evidence type="ECO:0000259" key="1">
    <source>
        <dbReference type="Pfam" id="PF00248"/>
    </source>
</evidence>
<dbReference type="Proteomes" id="UP001230156">
    <property type="component" value="Unassembled WGS sequence"/>
</dbReference>
<dbReference type="InterPro" id="IPR036812">
    <property type="entry name" value="NAD(P)_OxRdtase_dom_sf"/>
</dbReference>
<accession>A0ABU0YMZ2</accession>
<dbReference type="PANTHER" id="PTHR43364:SF18">
    <property type="entry name" value="OXIDOREDUCTASE"/>
    <property type="match status" value="1"/>
</dbReference>
<organism evidence="2 3">
    <name type="scientific">Dongia sedimenti</name>
    <dbReference type="NCBI Taxonomy" id="3064282"/>
    <lineage>
        <taxon>Bacteria</taxon>
        <taxon>Pseudomonadati</taxon>
        <taxon>Pseudomonadota</taxon>
        <taxon>Alphaproteobacteria</taxon>
        <taxon>Rhodospirillales</taxon>
        <taxon>Dongiaceae</taxon>
        <taxon>Dongia</taxon>
    </lineage>
</organism>
<dbReference type="RefSeq" id="WP_379956626.1">
    <property type="nucleotide sequence ID" value="NZ_JAUYVI010000004.1"/>
</dbReference>
<dbReference type="CDD" id="cd19091">
    <property type="entry name" value="AKR_PsAKR"/>
    <property type="match status" value="1"/>
</dbReference>